<feature type="compositionally biased region" description="Polar residues" evidence="1">
    <location>
        <begin position="1"/>
        <end position="11"/>
    </location>
</feature>
<feature type="region of interest" description="Disordered" evidence="1">
    <location>
        <begin position="1"/>
        <end position="20"/>
    </location>
</feature>
<evidence type="ECO:0000256" key="1">
    <source>
        <dbReference type="SAM" id="MobiDB-lite"/>
    </source>
</evidence>
<name>A0ABR2WTZ1_9FUNG</name>
<comment type="caution">
    <text evidence="2">The sequence shown here is derived from an EMBL/GenBank/DDBJ whole genome shotgun (WGS) entry which is preliminary data.</text>
</comment>
<keyword evidence="3" id="KW-1185">Reference proteome</keyword>
<dbReference type="EMBL" id="JASJQH010000336">
    <property type="protein sequence ID" value="KAK9764958.1"/>
    <property type="molecule type" value="Genomic_DNA"/>
</dbReference>
<gene>
    <name evidence="2" type="ORF">K7432_007086</name>
</gene>
<organism evidence="2 3">
    <name type="scientific">Basidiobolus ranarum</name>
    <dbReference type="NCBI Taxonomy" id="34480"/>
    <lineage>
        <taxon>Eukaryota</taxon>
        <taxon>Fungi</taxon>
        <taxon>Fungi incertae sedis</taxon>
        <taxon>Zoopagomycota</taxon>
        <taxon>Entomophthoromycotina</taxon>
        <taxon>Basidiobolomycetes</taxon>
        <taxon>Basidiobolales</taxon>
        <taxon>Basidiobolaceae</taxon>
        <taxon>Basidiobolus</taxon>
    </lineage>
</organism>
<reference evidence="2 3" key="1">
    <citation type="submission" date="2023-04" db="EMBL/GenBank/DDBJ databases">
        <title>Genome of Basidiobolus ranarum AG-B5.</title>
        <authorList>
            <person name="Stajich J.E."/>
            <person name="Carter-House D."/>
            <person name="Gryganskyi A."/>
        </authorList>
    </citation>
    <scope>NUCLEOTIDE SEQUENCE [LARGE SCALE GENOMIC DNA]</scope>
    <source>
        <strain evidence="2 3">AG-B5</strain>
    </source>
</reference>
<accession>A0ABR2WTZ1</accession>
<evidence type="ECO:0000313" key="3">
    <source>
        <dbReference type="Proteomes" id="UP001479436"/>
    </source>
</evidence>
<sequence>MNKHLNATQFPSIEPEPKPHTNITEVERTMKDMDSKYNTQFYSWIRNERNVDYIAYYLQRLIVDVSDTPSQSIPSVIRWLVNGWSIQHTAELLIKLFYHWGIGHLGFASMVTEVTQDWSSSNVLDLVITLVIGERASKTAKFVKHLTNNWEPRAIMNTVRQLSLRLKWSERYFKHFLLQYFMMCEEEHAHQRMTVSKLRSCFESRQNTLNHWCTIDTENSYQTLLSLIEFSMEIFETIVWEMYELRYFRKWNILCPKGKSCSGEEKSSIRMRVPVNRENNGLRIVTNTDQYMDLRGQYVFEKLASPQTAVHTEYFAETSLS</sequence>
<proteinExistence type="predicted"/>
<dbReference type="Proteomes" id="UP001479436">
    <property type="component" value="Unassembled WGS sequence"/>
</dbReference>
<protein>
    <submittedName>
        <fullName evidence="2">Uncharacterized protein</fullName>
    </submittedName>
</protein>
<evidence type="ECO:0000313" key="2">
    <source>
        <dbReference type="EMBL" id="KAK9764958.1"/>
    </source>
</evidence>